<dbReference type="RefSeq" id="WP_075077879.1">
    <property type="nucleotide sequence ID" value="NZ_BDCO01000002.1"/>
</dbReference>
<accession>A0A146G2C8</accession>
<keyword evidence="3" id="KW-1185">Reference proteome</keyword>
<dbReference type="OrthoDB" id="9806653at2"/>
<dbReference type="EMBL" id="BDCO01000002">
    <property type="protein sequence ID" value="GAT32019.1"/>
    <property type="molecule type" value="Genomic_DNA"/>
</dbReference>
<evidence type="ECO:0000313" key="3">
    <source>
        <dbReference type="Proteomes" id="UP000076023"/>
    </source>
</evidence>
<dbReference type="CDD" id="cd03801">
    <property type="entry name" value="GT4_PimA-like"/>
    <property type="match status" value="1"/>
</dbReference>
<evidence type="ECO:0000259" key="1">
    <source>
        <dbReference type="Pfam" id="PF00534"/>
    </source>
</evidence>
<dbReference type="Gene3D" id="3.40.50.2000">
    <property type="entry name" value="Glycogen Phosphorylase B"/>
    <property type="match status" value="2"/>
</dbReference>
<organism evidence="2 3">
    <name type="scientific">Terrimicrobium sacchariphilum</name>
    <dbReference type="NCBI Taxonomy" id="690879"/>
    <lineage>
        <taxon>Bacteria</taxon>
        <taxon>Pseudomonadati</taxon>
        <taxon>Verrucomicrobiota</taxon>
        <taxon>Terrimicrobiia</taxon>
        <taxon>Terrimicrobiales</taxon>
        <taxon>Terrimicrobiaceae</taxon>
        <taxon>Terrimicrobium</taxon>
    </lineage>
</organism>
<reference evidence="3" key="1">
    <citation type="journal article" date="2017" name="Genome Announc.">
        <title>Draft Genome Sequence of Terrimicrobium sacchariphilum NM-5T, a Facultative Anaerobic Soil Bacterium of the Class Spartobacteria.</title>
        <authorList>
            <person name="Qiu Y.L."/>
            <person name="Tourlousse D.M."/>
            <person name="Matsuura N."/>
            <person name="Ohashi A."/>
            <person name="Sekiguchi Y."/>
        </authorList>
    </citation>
    <scope>NUCLEOTIDE SEQUENCE [LARGE SCALE GENOMIC DNA]</scope>
    <source>
        <strain evidence="3">NM-5</strain>
    </source>
</reference>
<dbReference type="PANTHER" id="PTHR12526">
    <property type="entry name" value="GLYCOSYLTRANSFERASE"/>
    <property type="match status" value="1"/>
</dbReference>
<sequence length="367" mass="40767">MSLPWQIASAVRGVLDFPERMRVRQTRADISLASSGDPVLSFGGVLERREFLHGGAIKLLHLRDAFPSHAQAFNILYLVSSAQPRFARDLWDTCRRRGIKLVWNQNGVAYRGWAGAEAERFNGPMRWLRDRADYVVYQSGFCRTASDEFLGPADRPSSILFNPVDLEKFSPTPEPLPAIPLRLLSLGTHSYPDRVLSALQCLSVLRKEGIEATLTVAGKMEWPGATDQVRAEIQRLGLEEEIRLLPAFTQDEAVALYRGHHIVLHPKYLDPCPTVVIESLACGLPVVGSASGGLPEMVPANCGALIPVPLVWDRMITPPAAEWAAAVKKVIPHLAEYSQAARQHAVQCFQAETWIAEHRRIFENLLA</sequence>
<dbReference type="InParanoid" id="A0A146G2C8"/>
<dbReference type="GO" id="GO:0016757">
    <property type="term" value="F:glycosyltransferase activity"/>
    <property type="evidence" value="ECO:0007669"/>
    <property type="project" value="InterPro"/>
</dbReference>
<keyword evidence="2" id="KW-0808">Transferase</keyword>
<comment type="caution">
    <text evidence="2">The sequence shown here is derived from an EMBL/GenBank/DDBJ whole genome shotgun (WGS) entry which is preliminary data.</text>
</comment>
<dbReference type="Proteomes" id="UP000076023">
    <property type="component" value="Unassembled WGS sequence"/>
</dbReference>
<evidence type="ECO:0000313" key="2">
    <source>
        <dbReference type="EMBL" id="GAT32019.1"/>
    </source>
</evidence>
<dbReference type="AlphaFoldDB" id="A0A146G2C8"/>
<gene>
    <name evidence="2" type="ORF">TSACC_2416</name>
</gene>
<dbReference type="PANTHER" id="PTHR12526:SF631">
    <property type="entry name" value="BLL6306 PROTEIN"/>
    <property type="match status" value="1"/>
</dbReference>
<feature type="domain" description="Glycosyl transferase family 1" evidence="1">
    <location>
        <begin position="194"/>
        <end position="309"/>
    </location>
</feature>
<name>A0A146G2C8_TERSA</name>
<dbReference type="InterPro" id="IPR001296">
    <property type="entry name" value="Glyco_trans_1"/>
</dbReference>
<dbReference type="SUPFAM" id="SSF53756">
    <property type="entry name" value="UDP-Glycosyltransferase/glycogen phosphorylase"/>
    <property type="match status" value="1"/>
</dbReference>
<protein>
    <submittedName>
        <fullName evidence="2">Glycosyltransferase</fullName>
    </submittedName>
</protein>
<dbReference type="STRING" id="690879.TSACC_2416"/>
<proteinExistence type="predicted"/>
<dbReference type="Pfam" id="PF00534">
    <property type="entry name" value="Glycos_transf_1"/>
    <property type="match status" value="1"/>
</dbReference>